<name>A0A0A9H910_ARUDO</name>
<dbReference type="EMBL" id="GBRH01166555">
    <property type="protein sequence ID" value="JAE31341.1"/>
    <property type="molecule type" value="Transcribed_RNA"/>
</dbReference>
<reference evidence="1" key="2">
    <citation type="journal article" date="2015" name="Data Brief">
        <title>Shoot transcriptome of the giant reed, Arundo donax.</title>
        <authorList>
            <person name="Barrero R.A."/>
            <person name="Guerrero F.D."/>
            <person name="Moolhuijzen P."/>
            <person name="Goolsby J.A."/>
            <person name="Tidwell J."/>
            <person name="Bellgard S.E."/>
            <person name="Bellgard M.I."/>
        </authorList>
    </citation>
    <scope>NUCLEOTIDE SEQUENCE</scope>
    <source>
        <tissue evidence="1">Shoot tissue taken approximately 20 cm above the soil surface</tissue>
    </source>
</reference>
<dbReference type="AlphaFoldDB" id="A0A0A9H910"/>
<organism evidence="1">
    <name type="scientific">Arundo donax</name>
    <name type="common">Giant reed</name>
    <name type="synonym">Donax arundinaceus</name>
    <dbReference type="NCBI Taxonomy" id="35708"/>
    <lineage>
        <taxon>Eukaryota</taxon>
        <taxon>Viridiplantae</taxon>
        <taxon>Streptophyta</taxon>
        <taxon>Embryophyta</taxon>
        <taxon>Tracheophyta</taxon>
        <taxon>Spermatophyta</taxon>
        <taxon>Magnoliopsida</taxon>
        <taxon>Liliopsida</taxon>
        <taxon>Poales</taxon>
        <taxon>Poaceae</taxon>
        <taxon>PACMAD clade</taxon>
        <taxon>Arundinoideae</taxon>
        <taxon>Arundineae</taxon>
        <taxon>Arundo</taxon>
    </lineage>
</organism>
<sequence length="22" mass="2840">MMRRFTLTCIQINRQKHQLYKM</sequence>
<proteinExistence type="predicted"/>
<protein>
    <submittedName>
        <fullName evidence="1">Cation transport protein chaC</fullName>
    </submittedName>
</protein>
<reference evidence="1" key="1">
    <citation type="submission" date="2014-09" db="EMBL/GenBank/DDBJ databases">
        <authorList>
            <person name="Magalhaes I.L.F."/>
            <person name="Oliveira U."/>
            <person name="Santos F.R."/>
            <person name="Vidigal T.H.D.A."/>
            <person name="Brescovit A.D."/>
            <person name="Santos A.J."/>
        </authorList>
    </citation>
    <scope>NUCLEOTIDE SEQUENCE</scope>
    <source>
        <tissue evidence="1">Shoot tissue taken approximately 20 cm above the soil surface</tissue>
    </source>
</reference>
<evidence type="ECO:0000313" key="1">
    <source>
        <dbReference type="EMBL" id="JAE31341.1"/>
    </source>
</evidence>
<accession>A0A0A9H910</accession>